<dbReference type="Proteomes" id="UP001445335">
    <property type="component" value="Unassembled WGS sequence"/>
</dbReference>
<evidence type="ECO:0000313" key="2">
    <source>
        <dbReference type="EMBL" id="KAK9838286.1"/>
    </source>
</evidence>
<comment type="caution">
    <text evidence="2">The sequence shown here is derived from an EMBL/GenBank/DDBJ whole genome shotgun (WGS) entry which is preliminary data.</text>
</comment>
<dbReference type="AlphaFoldDB" id="A0AAW1RYT0"/>
<protein>
    <submittedName>
        <fullName evidence="2">Uncharacterized protein</fullName>
    </submittedName>
</protein>
<feature type="region of interest" description="Disordered" evidence="1">
    <location>
        <begin position="155"/>
        <end position="186"/>
    </location>
</feature>
<organism evidence="2 3">
    <name type="scientific">Elliptochloris bilobata</name>
    <dbReference type="NCBI Taxonomy" id="381761"/>
    <lineage>
        <taxon>Eukaryota</taxon>
        <taxon>Viridiplantae</taxon>
        <taxon>Chlorophyta</taxon>
        <taxon>core chlorophytes</taxon>
        <taxon>Trebouxiophyceae</taxon>
        <taxon>Trebouxiophyceae incertae sedis</taxon>
        <taxon>Elliptochloris clade</taxon>
        <taxon>Elliptochloris</taxon>
    </lineage>
</organism>
<feature type="compositionally biased region" description="Basic and acidic residues" evidence="1">
    <location>
        <begin position="155"/>
        <end position="173"/>
    </location>
</feature>
<gene>
    <name evidence="2" type="ORF">WJX81_002393</name>
</gene>
<dbReference type="Gene3D" id="3.40.1090.10">
    <property type="entry name" value="Cytosolic phospholipase A2 catalytic domain"/>
    <property type="match status" value="1"/>
</dbReference>
<evidence type="ECO:0000313" key="3">
    <source>
        <dbReference type="Proteomes" id="UP001445335"/>
    </source>
</evidence>
<dbReference type="SUPFAM" id="SSF52151">
    <property type="entry name" value="FabD/lysophospholipase-like"/>
    <property type="match status" value="1"/>
</dbReference>
<evidence type="ECO:0000256" key="1">
    <source>
        <dbReference type="SAM" id="MobiDB-lite"/>
    </source>
</evidence>
<dbReference type="InterPro" id="IPR016035">
    <property type="entry name" value="Acyl_Trfase/lysoPLipase"/>
</dbReference>
<reference evidence="2 3" key="1">
    <citation type="journal article" date="2024" name="Nat. Commun.">
        <title>Phylogenomics reveals the evolutionary origins of lichenization in chlorophyte algae.</title>
        <authorList>
            <person name="Puginier C."/>
            <person name="Libourel C."/>
            <person name="Otte J."/>
            <person name="Skaloud P."/>
            <person name="Haon M."/>
            <person name="Grisel S."/>
            <person name="Petersen M."/>
            <person name="Berrin J.G."/>
            <person name="Delaux P.M."/>
            <person name="Dal Grande F."/>
            <person name="Keller J."/>
        </authorList>
    </citation>
    <scope>NUCLEOTIDE SEQUENCE [LARGE SCALE GENOMIC DNA]</scope>
    <source>
        <strain evidence="2 3">SAG 245.80</strain>
    </source>
</reference>
<proteinExistence type="predicted"/>
<accession>A0AAW1RYT0</accession>
<sequence>MLKACTGLQISIQRTRVSASASDVSQVDLKESDRTNDEDWFRYHLGPLAEASADLCALKYVYLEQLLVDAEDADLQFEELLRNALGEATLLTGVAAATSLVVTAFDLDFMRPLAFFSLAPSDASCFRSHAAGVAMLADTASPDEQDLPRFPMRSESQEAAERFSRSNSREDSGHSAGIRGASPTPRDVRRIGHMNYLFDWRYDVSADFALKDVVRASSAAPTYLPIAHVLGNPGATTQFNMKGGRFAA</sequence>
<keyword evidence="3" id="KW-1185">Reference proteome</keyword>
<name>A0AAW1RYT0_9CHLO</name>
<dbReference type="EMBL" id="JALJOU010000019">
    <property type="protein sequence ID" value="KAK9838286.1"/>
    <property type="molecule type" value="Genomic_DNA"/>
</dbReference>